<comment type="caution">
    <text evidence="3">The sequence shown here is derived from an EMBL/GenBank/DDBJ whole genome shotgun (WGS) entry which is preliminary data.</text>
</comment>
<dbReference type="Pfam" id="PF12796">
    <property type="entry name" value="Ank_2"/>
    <property type="match status" value="2"/>
</dbReference>
<dbReference type="Gene3D" id="1.25.40.20">
    <property type="entry name" value="Ankyrin repeat-containing domain"/>
    <property type="match status" value="2"/>
</dbReference>
<proteinExistence type="inferred from homology"/>
<evidence type="ECO:0000256" key="1">
    <source>
        <dbReference type="ARBA" id="ARBA00008383"/>
    </source>
</evidence>
<dbReference type="EMBL" id="JAQHRD010000001">
    <property type="protein sequence ID" value="KAJ6447257.1"/>
    <property type="molecule type" value="Genomic_DNA"/>
</dbReference>
<feature type="repeat" description="ANK" evidence="2">
    <location>
        <begin position="204"/>
        <end position="228"/>
    </location>
</feature>
<reference evidence="3" key="1">
    <citation type="submission" date="2023-01" db="EMBL/GenBank/DDBJ databases">
        <title>The growth and conidiation of Purpureocillium lavendulum are regulated by nitrogen source and histone H3K14 acetylation.</title>
        <authorList>
            <person name="Tang P."/>
            <person name="Han J."/>
            <person name="Zhang C."/>
            <person name="Tang P."/>
            <person name="Qi F."/>
            <person name="Zhang K."/>
            <person name="Liang L."/>
        </authorList>
    </citation>
    <scope>NUCLEOTIDE SEQUENCE</scope>
    <source>
        <strain evidence="3">YMF1.00683</strain>
    </source>
</reference>
<organism evidence="3 4">
    <name type="scientific">Purpureocillium lavendulum</name>
    <dbReference type="NCBI Taxonomy" id="1247861"/>
    <lineage>
        <taxon>Eukaryota</taxon>
        <taxon>Fungi</taxon>
        <taxon>Dikarya</taxon>
        <taxon>Ascomycota</taxon>
        <taxon>Pezizomycotina</taxon>
        <taxon>Sordariomycetes</taxon>
        <taxon>Hypocreomycetidae</taxon>
        <taxon>Hypocreales</taxon>
        <taxon>Ophiocordycipitaceae</taxon>
        <taxon>Purpureocillium</taxon>
    </lineage>
</organism>
<dbReference type="PANTHER" id="PTHR48229">
    <property type="entry name" value="CAIB/BAIF FAMILY ENZYME (AFU_ORTHOLOGUE AFUA_1G05360)-RELATED"/>
    <property type="match status" value="1"/>
</dbReference>
<keyword evidence="2" id="KW-0040">ANK repeat</keyword>
<protein>
    <submittedName>
        <fullName evidence="3">CoA-transferase family III domain protein</fullName>
    </submittedName>
</protein>
<dbReference type="PROSITE" id="PS50297">
    <property type="entry name" value="ANK_REP_REGION"/>
    <property type="match status" value="2"/>
</dbReference>
<dbReference type="InterPro" id="IPR002110">
    <property type="entry name" value="Ankyrin_rpt"/>
</dbReference>
<dbReference type="PANTHER" id="PTHR48229:SF1">
    <property type="entry name" value="ALPHA METHYLACYL-COA RACEMASE-RELATED"/>
    <property type="match status" value="1"/>
</dbReference>
<dbReference type="InterPro" id="IPR023606">
    <property type="entry name" value="CoA-Trfase_III_dom_1_sf"/>
</dbReference>
<feature type="repeat" description="ANK" evidence="2">
    <location>
        <begin position="238"/>
        <end position="262"/>
    </location>
</feature>
<dbReference type="Pfam" id="PF02515">
    <property type="entry name" value="CoA_transf_3"/>
    <property type="match status" value="1"/>
</dbReference>
<comment type="similarity">
    <text evidence="1">Belongs to the CoA-transferase III family.</text>
</comment>
<dbReference type="SMART" id="SM00248">
    <property type="entry name" value="ANK"/>
    <property type="match status" value="8"/>
</dbReference>
<dbReference type="InterPro" id="IPR036770">
    <property type="entry name" value="Ankyrin_rpt-contain_sf"/>
</dbReference>
<dbReference type="GO" id="GO:0003824">
    <property type="term" value="F:catalytic activity"/>
    <property type="evidence" value="ECO:0007669"/>
    <property type="project" value="InterPro"/>
</dbReference>
<dbReference type="InterPro" id="IPR003673">
    <property type="entry name" value="CoA-Trfase_fam_III"/>
</dbReference>
<evidence type="ECO:0000313" key="3">
    <source>
        <dbReference type="EMBL" id="KAJ6447257.1"/>
    </source>
</evidence>
<evidence type="ECO:0000256" key="2">
    <source>
        <dbReference type="PROSITE-ProRule" id="PRU00023"/>
    </source>
</evidence>
<dbReference type="SUPFAM" id="SSF48403">
    <property type="entry name" value="Ankyrin repeat"/>
    <property type="match status" value="1"/>
</dbReference>
<dbReference type="Proteomes" id="UP001163105">
    <property type="component" value="Unassembled WGS sequence"/>
</dbReference>
<dbReference type="PROSITE" id="PS50088">
    <property type="entry name" value="ANK_REPEAT"/>
    <property type="match status" value="2"/>
</dbReference>
<gene>
    <name evidence="3" type="ORF">O9K51_02032</name>
</gene>
<dbReference type="AlphaFoldDB" id="A0AB34G908"/>
<dbReference type="InterPro" id="IPR052985">
    <property type="entry name" value="CoA-trans_III_biosynth/detox"/>
</dbReference>
<keyword evidence="4" id="KW-1185">Reference proteome</keyword>
<sequence>MYGLPEELVLHVSSWLTSAQDINALARSDTRLYRILNPTLYKRDAKHYGGSALKWSAIHGQHRTAEKALRAGASCCDIALAFAAAHGHEKIVERLVKVEGINVDTKLGYGRTPLATAAGRGYEGIVLCLLTSQKSKVDCQMPLVHAIKHGHGAIVKHLVATNVSLSSTDGSGKSPILHAIDAGHELVLKVLLDKETLDDPIDDLGRTPLAYAVNCGRASIVKVLLETGEYQINPKDIFGRTPLAQAVVMGHLPIVKLLLATGEADVKTQDNEGMTPIAWAAARGHICIVKLLLSVAECNPSTHDHSKRTPLAHAAAEGHYDVVEEITLDLVMGNPFLRNIFETRDGRYVVPSAVYVDLAYQWSAFLSCSMNENDIREAFKKWDSGELEATCAEAGLPLAIVRSTEEWLQTSQGKHLAEKSIVPIQKVTSTPPRMLSSNPDRPLEGVRVLCLTHAIAGPSAGRTLAEHGASVLQIMYTHGFEHSFVYTYANLGCASSRLNLHKEQDRQHLWTLIRDADVWIDSYRDGALSKFGFGYAELHQANPYLIISKVRAYGSTGPWASRPGFDMQGSAVSGMMALCGAGPKSPAWPPGMVINDYTTGYYGALAIQSALIRRMKEGGGYILSPSLAGTAMSIVKYFQTSDYPELIQSADEALPPEIIEGATNLGYLRTLKPLPILQHTPIKYDPILLNAMGTDLPLFPGTKAKFDLRSVQPFERKALLAQWEAFSRRLENVKRLGKRDVI</sequence>
<evidence type="ECO:0000313" key="4">
    <source>
        <dbReference type="Proteomes" id="UP001163105"/>
    </source>
</evidence>
<dbReference type="Gene3D" id="3.40.50.10540">
    <property type="entry name" value="Crotonobetainyl-coa:carnitine coa-transferase, domain 1"/>
    <property type="match status" value="1"/>
</dbReference>
<dbReference type="Pfam" id="PF00023">
    <property type="entry name" value="Ank"/>
    <property type="match status" value="1"/>
</dbReference>
<dbReference type="SUPFAM" id="SSF89796">
    <property type="entry name" value="CoA-transferase family III (CaiB/BaiF)"/>
    <property type="match status" value="2"/>
</dbReference>
<accession>A0AB34G908</accession>
<name>A0AB34G908_9HYPO</name>